<protein>
    <submittedName>
        <fullName evidence="6">Glycogen operon protein GlgX homolog</fullName>
    </submittedName>
</protein>
<dbReference type="InterPro" id="IPR044505">
    <property type="entry name" value="GlgX_Isoamylase_N_E_set"/>
</dbReference>
<dbReference type="InterPro" id="IPR014756">
    <property type="entry name" value="Ig_E-set"/>
</dbReference>
<organism evidence="6 7">
    <name type="scientific">Fulvitalea axinellae</name>
    <dbReference type="NCBI Taxonomy" id="1182444"/>
    <lineage>
        <taxon>Bacteria</taxon>
        <taxon>Pseudomonadati</taxon>
        <taxon>Bacteroidota</taxon>
        <taxon>Cytophagia</taxon>
        <taxon>Cytophagales</taxon>
        <taxon>Persicobacteraceae</taxon>
        <taxon>Fulvitalea</taxon>
    </lineage>
</organism>
<dbReference type="InterPro" id="IPR017853">
    <property type="entry name" value="GH"/>
</dbReference>
<dbReference type="InterPro" id="IPR011837">
    <property type="entry name" value="Glycogen_debranch_GlgX"/>
</dbReference>
<dbReference type="SUPFAM" id="SSF81296">
    <property type="entry name" value="E set domains"/>
    <property type="match status" value="1"/>
</dbReference>
<dbReference type="Gene3D" id="2.60.40.1180">
    <property type="entry name" value="Golgi alpha-mannosidase II"/>
    <property type="match status" value="1"/>
</dbReference>
<dbReference type="NCBIfam" id="TIGR02100">
    <property type="entry name" value="glgX_debranch"/>
    <property type="match status" value="1"/>
</dbReference>
<dbReference type="KEGG" id="fax:FUAX_07780"/>
<dbReference type="InterPro" id="IPR006047">
    <property type="entry name" value="GH13_cat_dom"/>
</dbReference>
<evidence type="ECO:0000256" key="2">
    <source>
        <dbReference type="ARBA" id="ARBA00022801"/>
    </source>
</evidence>
<dbReference type="InterPro" id="IPR048650">
    <property type="entry name" value="ISOA1-3-like_C"/>
</dbReference>
<dbReference type="InterPro" id="IPR013783">
    <property type="entry name" value="Ig-like_fold"/>
</dbReference>
<feature type="domain" description="Glycosyl hydrolase family 13 catalytic" evidence="5">
    <location>
        <begin position="164"/>
        <end position="567"/>
    </location>
</feature>
<evidence type="ECO:0000256" key="3">
    <source>
        <dbReference type="ARBA" id="ARBA00022946"/>
    </source>
</evidence>
<dbReference type="CDD" id="cd11326">
    <property type="entry name" value="AmyAc_Glg_debranch"/>
    <property type="match status" value="1"/>
</dbReference>
<dbReference type="GO" id="GO:0004135">
    <property type="term" value="F:amylo-alpha-1,6-glucosidase activity"/>
    <property type="evidence" value="ECO:0007669"/>
    <property type="project" value="InterPro"/>
</dbReference>
<evidence type="ECO:0000313" key="7">
    <source>
        <dbReference type="Proteomes" id="UP001348817"/>
    </source>
</evidence>
<dbReference type="SMART" id="SM00642">
    <property type="entry name" value="Aamy"/>
    <property type="match status" value="1"/>
</dbReference>
<reference evidence="6 7" key="1">
    <citation type="submission" date="2021-12" db="EMBL/GenBank/DDBJ databases">
        <title>Genome sequencing of bacteria with rrn-lacking chromosome and rrn-plasmid.</title>
        <authorList>
            <person name="Anda M."/>
            <person name="Iwasaki W."/>
        </authorList>
    </citation>
    <scope>NUCLEOTIDE SEQUENCE [LARGE SCALE GENOMIC DNA]</scope>
    <source>
        <strain evidence="6 7">DSM 100852</strain>
    </source>
</reference>
<dbReference type="AlphaFoldDB" id="A0AAU9C8A8"/>
<dbReference type="Gene3D" id="2.60.40.10">
    <property type="entry name" value="Immunoglobulins"/>
    <property type="match status" value="1"/>
</dbReference>
<dbReference type="GO" id="GO:0005980">
    <property type="term" value="P:glycogen catabolic process"/>
    <property type="evidence" value="ECO:0007669"/>
    <property type="project" value="InterPro"/>
</dbReference>
<dbReference type="Proteomes" id="UP001348817">
    <property type="component" value="Chromosome"/>
</dbReference>
<proteinExistence type="inferred from homology"/>
<gene>
    <name evidence="6" type="primary">glgX-1</name>
    <name evidence="6" type="ORF">FUAX_07780</name>
</gene>
<keyword evidence="3" id="KW-0809">Transit peptide</keyword>
<keyword evidence="4" id="KW-0326">Glycosidase</keyword>
<dbReference type="InterPro" id="IPR013780">
    <property type="entry name" value="Glyco_hydro_b"/>
</dbReference>
<dbReference type="Pfam" id="PF00128">
    <property type="entry name" value="Alpha-amylase"/>
    <property type="match status" value="1"/>
</dbReference>
<dbReference type="EMBL" id="AP025314">
    <property type="protein sequence ID" value="BDD08346.1"/>
    <property type="molecule type" value="Genomic_DNA"/>
</dbReference>
<keyword evidence="2" id="KW-0378">Hydrolase</keyword>
<dbReference type="PANTHER" id="PTHR43002">
    <property type="entry name" value="GLYCOGEN DEBRANCHING ENZYME"/>
    <property type="match status" value="1"/>
</dbReference>
<dbReference type="RefSeq" id="WP_338393612.1">
    <property type="nucleotide sequence ID" value="NZ_AP025314.1"/>
</dbReference>
<dbReference type="Gene3D" id="3.20.20.80">
    <property type="entry name" value="Glycosidases"/>
    <property type="match status" value="1"/>
</dbReference>
<evidence type="ECO:0000256" key="4">
    <source>
        <dbReference type="ARBA" id="ARBA00023295"/>
    </source>
</evidence>
<dbReference type="Pfam" id="PF21156">
    <property type="entry name" value="ISOA1-3_C"/>
    <property type="match status" value="1"/>
</dbReference>
<dbReference type="CDD" id="cd02856">
    <property type="entry name" value="E_set_GDE_Isoamylase_N"/>
    <property type="match status" value="1"/>
</dbReference>
<accession>A0AAU9C8A8</accession>
<comment type="similarity">
    <text evidence="1">Belongs to the glycosyl hydrolase 13 family.</text>
</comment>
<dbReference type="SUPFAM" id="SSF51011">
    <property type="entry name" value="Glycosyl hydrolase domain"/>
    <property type="match status" value="1"/>
</dbReference>
<evidence type="ECO:0000259" key="5">
    <source>
        <dbReference type="SMART" id="SM00642"/>
    </source>
</evidence>
<dbReference type="InterPro" id="IPR004193">
    <property type="entry name" value="Glyco_hydro_13_N"/>
</dbReference>
<dbReference type="Pfam" id="PF02922">
    <property type="entry name" value="CBM_48"/>
    <property type="match status" value="1"/>
</dbReference>
<dbReference type="SUPFAM" id="SSF51445">
    <property type="entry name" value="(Trans)glycosidases"/>
    <property type="match status" value="1"/>
</dbReference>
<name>A0AAU9C8A8_9BACT</name>
<keyword evidence="7" id="KW-1185">Reference proteome</keyword>
<dbReference type="GO" id="GO:0019156">
    <property type="term" value="F:isoamylase activity"/>
    <property type="evidence" value="ECO:0007669"/>
    <property type="project" value="UniProtKB-ARBA"/>
</dbReference>
<evidence type="ECO:0000313" key="6">
    <source>
        <dbReference type="EMBL" id="BDD08346.1"/>
    </source>
</evidence>
<evidence type="ECO:0000256" key="1">
    <source>
        <dbReference type="ARBA" id="ARBA00008061"/>
    </source>
</evidence>
<sequence length="695" mass="79001">MGVRKKRKDISVVAGHCSPVGVTITKEGVNFCLFSKQATSVELLLFDKPEDAEPARTITFDPKRNRTYYYWHALVKGIGHGQLYAYRVNGPYAPKKGLRFDKDRYLVDPYARAVVGPDYDREKHKKRGWNGPWSLKSAVIDSSLYDWEDDEPPKIPYEESVIYEMHVKGFTMNPNSGVPEAERGTYSGVIRKIPYLKKLGVTAVELMPIHLFDPYDAPKGKVNYWGYSSINFFSPHNRYSKSPHEATAIVDEFRDMVKALHKAGIEVILDVVYNHTAEGDETGPVLSFKGLSNSGYYMLEDDDASKYKNFTGCGNTVNANQSIARRLILDSLCYWVKEMHVDGFRFDLASILSRSESGEPMDNPPILWEIESEPALAGTKIIAEAWDAAGLYQLGQFTGDRWAEWNGAFRDDVRRFIKGDTGSVAVFQRRLLGSPDIFRGKEWETTRSIHFVACHDGMPLYDLVSYNQKHNDANGEHNRDGMDDNFSWNCGEEGPTDNKKVLALRRKQLKNFLTLIFFSQGTPMLLMGDELGRTQQGNNNAYCQDNELSWMDWSLTKKNADLLAFSRNVIGFANRLKVMQVKHWLAESKMENDSCIVWHGVKLNSPDMSEHSHSIACGLHHPKSKERLYCAVNAYWEALDFEIPTDLKYNRKWRRVVNTALGKGLDFIDPDKAPIVPGNTIRVEARSIIVLMAKH</sequence>